<dbReference type="PROSITE" id="PS00688">
    <property type="entry name" value="SIGMA54_INTERACT_3"/>
    <property type="match status" value="1"/>
</dbReference>
<evidence type="ECO:0000256" key="8">
    <source>
        <dbReference type="PROSITE-ProRule" id="PRU00169"/>
    </source>
</evidence>
<dbReference type="InterPro" id="IPR001789">
    <property type="entry name" value="Sig_transdc_resp-reg_receiver"/>
</dbReference>
<protein>
    <submittedName>
        <fullName evidence="11">Sigma-54-dependent Fis family transcriptional regulator</fullName>
    </submittedName>
</protein>
<dbReference type="GO" id="GO:0006355">
    <property type="term" value="P:regulation of DNA-templated transcription"/>
    <property type="evidence" value="ECO:0007669"/>
    <property type="project" value="InterPro"/>
</dbReference>
<dbReference type="FunFam" id="3.40.50.300:FF:000006">
    <property type="entry name" value="DNA-binding transcriptional regulator NtrC"/>
    <property type="match status" value="1"/>
</dbReference>
<keyword evidence="3" id="KW-0902">Two-component regulatory system</keyword>
<dbReference type="PANTHER" id="PTHR32071">
    <property type="entry name" value="TRANSCRIPTIONAL REGULATORY PROTEIN"/>
    <property type="match status" value="1"/>
</dbReference>
<dbReference type="PROSITE" id="PS00675">
    <property type="entry name" value="SIGMA54_INTERACT_1"/>
    <property type="match status" value="1"/>
</dbReference>
<dbReference type="InterPro" id="IPR027417">
    <property type="entry name" value="P-loop_NTPase"/>
</dbReference>
<dbReference type="Pfam" id="PF25601">
    <property type="entry name" value="AAA_lid_14"/>
    <property type="match status" value="1"/>
</dbReference>
<evidence type="ECO:0000256" key="3">
    <source>
        <dbReference type="ARBA" id="ARBA00023012"/>
    </source>
</evidence>
<dbReference type="InterPro" id="IPR025943">
    <property type="entry name" value="Sigma_54_int_dom_ATP-bd_2"/>
</dbReference>
<evidence type="ECO:0000256" key="2">
    <source>
        <dbReference type="ARBA" id="ARBA00022840"/>
    </source>
</evidence>
<dbReference type="Gene3D" id="1.10.8.60">
    <property type="match status" value="1"/>
</dbReference>
<keyword evidence="6" id="KW-0010">Activator</keyword>
<dbReference type="SMART" id="SM00382">
    <property type="entry name" value="AAA"/>
    <property type="match status" value="1"/>
</dbReference>
<evidence type="ECO:0000313" key="11">
    <source>
        <dbReference type="EMBL" id="TLU73161.1"/>
    </source>
</evidence>
<dbReference type="RefSeq" id="WP_138325242.1">
    <property type="nucleotide sequence ID" value="NZ_VCDI01000002.1"/>
</dbReference>
<dbReference type="Gene3D" id="1.10.10.60">
    <property type="entry name" value="Homeodomain-like"/>
    <property type="match status" value="1"/>
</dbReference>
<dbReference type="SUPFAM" id="SSF52540">
    <property type="entry name" value="P-loop containing nucleoside triphosphate hydrolases"/>
    <property type="match status" value="1"/>
</dbReference>
<dbReference type="SMART" id="SM00448">
    <property type="entry name" value="REC"/>
    <property type="match status" value="1"/>
</dbReference>
<dbReference type="Proteomes" id="UP000305654">
    <property type="component" value="Unassembled WGS sequence"/>
</dbReference>
<dbReference type="InterPro" id="IPR009057">
    <property type="entry name" value="Homeodomain-like_sf"/>
</dbReference>
<dbReference type="InterPro" id="IPR002078">
    <property type="entry name" value="Sigma_54_int"/>
</dbReference>
<dbReference type="InterPro" id="IPR003593">
    <property type="entry name" value="AAA+_ATPase"/>
</dbReference>
<dbReference type="CDD" id="cd00156">
    <property type="entry name" value="REC"/>
    <property type="match status" value="1"/>
</dbReference>
<dbReference type="EMBL" id="VCDI01000002">
    <property type="protein sequence ID" value="TLU73161.1"/>
    <property type="molecule type" value="Genomic_DNA"/>
</dbReference>
<dbReference type="SUPFAM" id="SSF46689">
    <property type="entry name" value="Homeodomain-like"/>
    <property type="match status" value="1"/>
</dbReference>
<comment type="caution">
    <text evidence="11">The sequence shown here is derived from an EMBL/GenBank/DDBJ whole genome shotgun (WGS) entry which is preliminary data.</text>
</comment>
<feature type="modified residue" description="4-aspartylphosphate" evidence="8">
    <location>
        <position position="52"/>
    </location>
</feature>
<dbReference type="Pfam" id="PF00158">
    <property type="entry name" value="Sigma54_activat"/>
    <property type="match status" value="1"/>
</dbReference>
<dbReference type="Pfam" id="PF02954">
    <property type="entry name" value="HTH_8"/>
    <property type="match status" value="1"/>
</dbReference>
<evidence type="ECO:0000256" key="7">
    <source>
        <dbReference type="ARBA" id="ARBA00023163"/>
    </source>
</evidence>
<evidence type="ECO:0000256" key="4">
    <source>
        <dbReference type="ARBA" id="ARBA00023015"/>
    </source>
</evidence>
<name>A0A5R9JC21_9PROT</name>
<keyword evidence="7" id="KW-0804">Transcription</keyword>
<dbReference type="SUPFAM" id="SSF52172">
    <property type="entry name" value="CheY-like"/>
    <property type="match status" value="1"/>
</dbReference>
<dbReference type="InterPro" id="IPR025944">
    <property type="entry name" value="Sigma_54_int_dom_CS"/>
</dbReference>
<keyword evidence="5" id="KW-0238">DNA-binding</keyword>
<dbReference type="OrthoDB" id="9761019at2"/>
<dbReference type="Pfam" id="PF00072">
    <property type="entry name" value="Response_reg"/>
    <property type="match status" value="1"/>
</dbReference>
<dbReference type="InterPro" id="IPR011006">
    <property type="entry name" value="CheY-like_superfamily"/>
</dbReference>
<gene>
    <name evidence="11" type="ORF">FE263_06970</name>
</gene>
<dbReference type="InterPro" id="IPR025662">
    <property type="entry name" value="Sigma_54_int_dom_ATP-bd_1"/>
</dbReference>
<keyword evidence="2" id="KW-0067">ATP-binding</keyword>
<evidence type="ECO:0000259" key="10">
    <source>
        <dbReference type="PROSITE" id="PS50110"/>
    </source>
</evidence>
<dbReference type="GO" id="GO:0043565">
    <property type="term" value="F:sequence-specific DNA binding"/>
    <property type="evidence" value="ECO:0007669"/>
    <property type="project" value="InterPro"/>
</dbReference>
<dbReference type="PROSITE" id="PS50110">
    <property type="entry name" value="RESPONSE_REGULATORY"/>
    <property type="match status" value="1"/>
</dbReference>
<evidence type="ECO:0000256" key="5">
    <source>
        <dbReference type="ARBA" id="ARBA00023125"/>
    </source>
</evidence>
<sequence>MSRVLVIDDDAALRESLAETIEDLGHQPETAAHGEAGLVRIAGGGIDAVLLDLRMPGLGGLEVLARIRALASPPPVGVLTAHATAANTIEAIRLGAIDHLTKPVGRDALATLLGRLLRSATATAPADAEQAAREPETLVGASPQWREVQKAIGLLADSDASVLITGETGTGKEVVAHSIHAHGRRRRKPFVAVNCAAIPAELLESQLFGHVRGAFTGAVSDRPGSFREADGGTLFLDEIGDMDLVMQAKLLRALQERVVLPVGGRPVPVDVRILSATHRDLASRVAGGRFREDLFYRLGVVPLHLPALRERSADIPLLARHFLRLADPASPRRLGDAASRRLLAHGWPGNVRELQNAMQRVTAMVRQREVDASDIAFLGAGKGAARDDAEPGPGETLDQAVSRLETAMIRRALADSHGNRTEAARRLGIHRQLLHTKLRRYGLDAG</sequence>
<evidence type="ECO:0000313" key="12">
    <source>
        <dbReference type="Proteomes" id="UP000305654"/>
    </source>
</evidence>
<evidence type="ECO:0000259" key="9">
    <source>
        <dbReference type="PROSITE" id="PS50045"/>
    </source>
</evidence>
<dbReference type="InterPro" id="IPR058031">
    <property type="entry name" value="AAA_lid_NorR"/>
</dbReference>
<dbReference type="PROSITE" id="PS50045">
    <property type="entry name" value="SIGMA54_INTERACT_4"/>
    <property type="match status" value="1"/>
</dbReference>
<dbReference type="InterPro" id="IPR002197">
    <property type="entry name" value="HTH_Fis"/>
</dbReference>
<keyword evidence="4" id="KW-0805">Transcription regulation</keyword>
<dbReference type="GO" id="GO:0005524">
    <property type="term" value="F:ATP binding"/>
    <property type="evidence" value="ECO:0007669"/>
    <property type="project" value="UniProtKB-KW"/>
</dbReference>
<dbReference type="Gene3D" id="3.40.50.2300">
    <property type="match status" value="1"/>
</dbReference>
<feature type="domain" description="Response regulatory" evidence="10">
    <location>
        <begin position="3"/>
        <end position="117"/>
    </location>
</feature>
<dbReference type="AlphaFoldDB" id="A0A5R9JC21"/>
<keyword evidence="1" id="KW-0547">Nucleotide-binding</keyword>
<dbReference type="GO" id="GO:0000160">
    <property type="term" value="P:phosphorelay signal transduction system"/>
    <property type="evidence" value="ECO:0007669"/>
    <property type="project" value="UniProtKB-KW"/>
</dbReference>
<keyword evidence="8" id="KW-0597">Phosphoprotein</keyword>
<evidence type="ECO:0000256" key="1">
    <source>
        <dbReference type="ARBA" id="ARBA00022741"/>
    </source>
</evidence>
<dbReference type="Gene3D" id="3.40.50.300">
    <property type="entry name" value="P-loop containing nucleotide triphosphate hydrolases"/>
    <property type="match status" value="1"/>
</dbReference>
<accession>A0A5R9JC21</accession>
<dbReference type="PROSITE" id="PS00676">
    <property type="entry name" value="SIGMA54_INTERACT_2"/>
    <property type="match status" value="1"/>
</dbReference>
<evidence type="ECO:0000256" key="6">
    <source>
        <dbReference type="ARBA" id="ARBA00023159"/>
    </source>
</evidence>
<organism evidence="11 12">
    <name type="scientific">Lichenicoccus roseus</name>
    <dbReference type="NCBI Taxonomy" id="2683649"/>
    <lineage>
        <taxon>Bacteria</taxon>
        <taxon>Pseudomonadati</taxon>
        <taxon>Pseudomonadota</taxon>
        <taxon>Alphaproteobacteria</taxon>
        <taxon>Acetobacterales</taxon>
        <taxon>Acetobacteraceae</taxon>
        <taxon>Lichenicoccus</taxon>
    </lineage>
</organism>
<feature type="domain" description="Sigma-54 factor interaction" evidence="9">
    <location>
        <begin position="138"/>
        <end position="363"/>
    </location>
</feature>
<dbReference type="CDD" id="cd00009">
    <property type="entry name" value="AAA"/>
    <property type="match status" value="1"/>
</dbReference>
<dbReference type="PRINTS" id="PR01590">
    <property type="entry name" value="HTHFIS"/>
</dbReference>
<keyword evidence="12" id="KW-1185">Reference proteome</keyword>
<reference evidence="11 12" key="1">
    <citation type="submission" date="2019-05" db="EMBL/GenBank/DDBJ databases">
        <authorList>
            <person name="Pankratov T."/>
            <person name="Grouzdev D."/>
        </authorList>
    </citation>
    <scope>NUCLEOTIDE SEQUENCE [LARGE SCALE GENOMIC DNA]</scope>
    <source>
        <strain evidence="11 12">KEBCLARHB70R</strain>
    </source>
</reference>
<proteinExistence type="predicted"/>